<reference evidence="1 2" key="1">
    <citation type="submission" date="2019-08" db="EMBL/GenBank/DDBJ databases">
        <authorList>
            <person name="Pratt D."/>
            <person name="Casey M."/>
            <person name="Delaney K."/>
            <person name="Garza G."/>
            <person name="Hunt M."/>
            <person name="Riley S."/>
            <person name="Reid J."/>
            <person name="Ettinger A.-S.H."/>
            <person name="Ettinger W.F."/>
            <person name="Fay M."/>
            <person name="Mckenzie S.K."/>
            <person name="Anders K.R."/>
            <person name="Garlena R.A."/>
            <person name="Russell D.A."/>
            <person name="Pope W.H."/>
            <person name="Jacobs-Sera D."/>
            <person name="Hatfull G.F."/>
        </authorList>
    </citation>
    <scope>NUCLEOTIDE SEQUENCE [LARGE SCALE GENOMIC DNA]</scope>
</reference>
<evidence type="ECO:0000313" key="2">
    <source>
        <dbReference type="Proteomes" id="UP000327532"/>
    </source>
</evidence>
<dbReference type="EMBL" id="MN310541">
    <property type="protein sequence ID" value="QFG04519.1"/>
    <property type="molecule type" value="Genomic_DNA"/>
</dbReference>
<dbReference type="Proteomes" id="UP000327532">
    <property type="component" value="Segment"/>
</dbReference>
<keyword evidence="2" id="KW-1185">Reference proteome</keyword>
<proteinExistence type="predicted"/>
<dbReference type="RefSeq" id="YP_010104354.1">
    <property type="nucleotide sequence ID" value="NC_055817.1"/>
</dbReference>
<accession>A0A5J6T2D6</accession>
<gene>
    <name evidence="1" type="primary">44</name>
    <name evidence="1" type="ORF">SEA_JEEVES_44</name>
</gene>
<dbReference type="GeneID" id="65122299"/>
<sequence length="67" mass="7907">MKVLKQIIPVSTYGEEFTLATGPHGPRVYKTLETARTWREVHGMQHLWKFLELTLEEGQEPKVRWVE</sequence>
<dbReference type="KEGG" id="vg:65122299"/>
<organism evidence="1 2">
    <name type="scientific">Mycobacterium phage Jeeves</name>
    <dbReference type="NCBI Taxonomy" id="2652402"/>
    <lineage>
        <taxon>Viruses</taxon>
        <taxon>Duplodnaviria</taxon>
        <taxon>Heunggongvirae</taxon>
        <taxon>Uroviricota</taxon>
        <taxon>Caudoviricetes</taxon>
        <taxon>Luchadorvirus</taxon>
        <taxon>Luchadorvirus jeeves</taxon>
        <taxon>Lucadorvirus jeeves</taxon>
    </lineage>
</organism>
<name>A0A5J6T2D6_9CAUD</name>
<protein>
    <submittedName>
        <fullName evidence="1">Uncharacterized protein</fullName>
    </submittedName>
</protein>
<evidence type="ECO:0000313" key="1">
    <source>
        <dbReference type="EMBL" id="QFG04519.1"/>
    </source>
</evidence>